<evidence type="ECO:0000313" key="9">
    <source>
        <dbReference type="Proteomes" id="UP001589798"/>
    </source>
</evidence>
<keyword evidence="5 6" id="KW-0411">Iron-sulfur</keyword>
<dbReference type="RefSeq" id="WP_379556231.1">
    <property type="nucleotide sequence ID" value="NZ_JBHUKO010000002.1"/>
</dbReference>
<dbReference type="CDD" id="cd02037">
    <property type="entry name" value="Mrp_NBP35"/>
    <property type="match status" value="1"/>
</dbReference>
<keyword evidence="2 6" id="KW-0547">Nucleotide-binding</keyword>
<dbReference type="Pfam" id="PF10609">
    <property type="entry name" value="ParA"/>
    <property type="match status" value="1"/>
</dbReference>
<evidence type="ECO:0000256" key="3">
    <source>
        <dbReference type="ARBA" id="ARBA00022840"/>
    </source>
</evidence>
<keyword evidence="3 6" id="KW-0067">ATP-binding</keyword>
<dbReference type="Proteomes" id="UP001589798">
    <property type="component" value="Unassembled WGS sequence"/>
</dbReference>
<keyword evidence="1 6" id="KW-0479">Metal-binding</keyword>
<dbReference type="SUPFAM" id="SSF52540">
    <property type="entry name" value="P-loop containing nucleoside triphosphate hydrolases"/>
    <property type="match status" value="1"/>
</dbReference>
<organism evidence="8 9">
    <name type="scientific">Novosphingobium soli</name>
    <dbReference type="NCBI Taxonomy" id="574956"/>
    <lineage>
        <taxon>Bacteria</taxon>
        <taxon>Pseudomonadati</taxon>
        <taxon>Pseudomonadota</taxon>
        <taxon>Alphaproteobacteria</taxon>
        <taxon>Sphingomonadales</taxon>
        <taxon>Sphingomonadaceae</taxon>
        <taxon>Novosphingobium</taxon>
    </lineage>
</organism>
<dbReference type="Gene3D" id="3.40.50.300">
    <property type="entry name" value="P-loop containing nucleotide triphosphate hydrolases"/>
    <property type="match status" value="1"/>
</dbReference>
<dbReference type="InterPro" id="IPR019591">
    <property type="entry name" value="Mrp/NBP35_ATP-bd"/>
</dbReference>
<reference evidence="8 9" key="1">
    <citation type="submission" date="2024-09" db="EMBL/GenBank/DDBJ databases">
        <authorList>
            <person name="Sun Q."/>
            <person name="Mori K."/>
        </authorList>
    </citation>
    <scope>NUCLEOTIDE SEQUENCE [LARGE SCALE GENOMIC DNA]</scope>
    <source>
        <strain evidence="8 9">CCM 7706</strain>
    </source>
</reference>
<dbReference type="HAMAP" id="MF_02040">
    <property type="entry name" value="Mrp_NBP35"/>
    <property type="match status" value="1"/>
</dbReference>
<accession>A0ABV6D205</accession>
<evidence type="ECO:0000256" key="6">
    <source>
        <dbReference type="HAMAP-Rule" id="MF_02040"/>
    </source>
</evidence>
<dbReference type="PANTHER" id="PTHR42961">
    <property type="entry name" value="IRON-SULFUR PROTEIN NUBPL"/>
    <property type="match status" value="1"/>
</dbReference>
<evidence type="ECO:0000256" key="4">
    <source>
        <dbReference type="ARBA" id="ARBA00023004"/>
    </source>
</evidence>
<feature type="region of interest" description="Disordered" evidence="7">
    <location>
        <begin position="1"/>
        <end position="21"/>
    </location>
</feature>
<evidence type="ECO:0000256" key="7">
    <source>
        <dbReference type="SAM" id="MobiDB-lite"/>
    </source>
</evidence>
<keyword evidence="4 6" id="KW-0408">Iron</keyword>
<dbReference type="InterPro" id="IPR033756">
    <property type="entry name" value="YlxH/NBP35"/>
</dbReference>
<evidence type="ECO:0000313" key="8">
    <source>
        <dbReference type="EMBL" id="MFC0206646.1"/>
    </source>
</evidence>
<comment type="function">
    <text evidence="6">Binds and transfers iron-sulfur (Fe-S) clusters to target apoproteins. Can hydrolyze ATP.</text>
</comment>
<name>A0ABV6D205_9SPHN</name>
<dbReference type="EMBL" id="JBHLWK010000039">
    <property type="protein sequence ID" value="MFC0206646.1"/>
    <property type="molecule type" value="Genomic_DNA"/>
</dbReference>
<evidence type="ECO:0000256" key="2">
    <source>
        <dbReference type="ARBA" id="ARBA00022741"/>
    </source>
</evidence>
<protein>
    <recommendedName>
        <fullName evidence="6">Iron-sulfur cluster carrier protein</fullName>
    </recommendedName>
</protein>
<gene>
    <name evidence="8" type="ORF">ACFFJC_20530</name>
</gene>
<comment type="caution">
    <text evidence="8">The sequence shown here is derived from an EMBL/GenBank/DDBJ whole genome shotgun (WGS) entry which is preliminary data.</text>
</comment>
<comment type="subunit">
    <text evidence="6">Homodimer.</text>
</comment>
<keyword evidence="6" id="KW-0378">Hydrolase</keyword>
<dbReference type="InterPro" id="IPR044304">
    <property type="entry name" value="NUBPL-like"/>
</dbReference>
<evidence type="ECO:0000256" key="1">
    <source>
        <dbReference type="ARBA" id="ARBA00022723"/>
    </source>
</evidence>
<dbReference type="PANTHER" id="PTHR42961:SF2">
    <property type="entry name" value="IRON-SULFUR PROTEIN NUBPL"/>
    <property type="match status" value="1"/>
</dbReference>
<sequence>MTIGGAGTGDGDGAGDGGEGLKALLPQEAAQRVQSLRLVEGTATLVLDASGLPPAGRAAMEAGVRTALQGAPGVVQVRVAMMADKALDTGAPKGPRIVAVGSGKGGVGKSTLAANLAVALARAGRRVGLVDADIHGPSQARLLGTEGRRATAHEGKLVPVESRWGVPALSMAHFSQTGQAIAWRGPKISGALLQLVDAHWDGAEVLVVDLPPGTGDVQLTMLQRCPPAGAVIVSTPQDLALLDAARAVELFAQSKVPVIGLVENMAGYVCPHCGERSDPFGAGGAEAAARDMGLPFLGRIPLDIAIRREGDAGTPTAAGDGPQAAAFAELARQVGRWLDEHP</sequence>
<feature type="compositionally biased region" description="Gly residues" evidence="7">
    <location>
        <begin position="1"/>
        <end position="20"/>
    </location>
</feature>
<feature type="binding site" evidence="6">
    <location>
        <begin position="103"/>
        <end position="110"/>
    </location>
    <ligand>
        <name>ATP</name>
        <dbReference type="ChEBI" id="CHEBI:30616"/>
    </ligand>
</feature>
<comment type="similarity">
    <text evidence="6">Belongs to the Mrp/NBP35 ATP-binding proteins family.</text>
</comment>
<dbReference type="InterPro" id="IPR027417">
    <property type="entry name" value="P-loop_NTPase"/>
</dbReference>
<evidence type="ECO:0000256" key="5">
    <source>
        <dbReference type="ARBA" id="ARBA00023014"/>
    </source>
</evidence>
<proteinExistence type="inferred from homology"/>
<keyword evidence="9" id="KW-1185">Reference proteome</keyword>